<dbReference type="SUPFAM" id="SSF47616">
    <property type="entry name" value="GST C-terminal domain-like"/>
    <property type="match status" value="1"/>
</dbReference>
<dbReference type="PANTHER" id="PTHR43968:SF6">
    <property type="entry name" value="GLUTATHIONE S-TRANSFERASE OMEGA"/>
    <property type="match status" value="1"/>
</dbReference>
<evidence type="ECO:0000259" key="1">
    <source>
        <dbReference type="PROSITE" id="PS50404"/>
    </source>
</evidence>
<evidence type="ECO:0000313" key="3">
    <source>
        <dbReference type="EMBL" id="MDD8058087.1"/>
    </source>
</evidence>
<organism evidence="3 4">
    <name type="scientific">Shewanella metallivivens</name>
    <dbReference type="NCBI Taxonomy" id="2872342"/>
    <lineage>
        <taxon>Bacteria</taxon>
        <taxon>Pseudomonadati</taxon>
        <taxon>Pseudomonadota</taxon>
        <taxon>Gammaproteobacteria</taxon>
        <taxon>Alteromonadales</taxon>
        <taxon>Shewanellaceae</taxon>
        <taxon>Shewanella</taxon>
    </lineage>
</organism>
<dbReference type="SUPFAM" id="SSF52833">
    <property type="entry name" value="Thioredoxin-like"/>
    <property type="match status" value="1"/>
</dbReference>
<dbReference type="Gene3D" id="1.20.1050.10">
    <property type="match status" value="1"/>
</dbReference>
<dbReference type="PROSITE" id="PS50404">
    <property type="entry name" value="GST_NTER"/>
    <property type="match status" value="1"/>
</dbReference>
<dbReference type="EMBL" id="JAQQPZ010000002">
    <property type="protein sequence ID" value="MDD8058087.1"/>
    <property type="molecule type" value="Genomic_DNA"/>
</dbReference>
<gene>
    <name evidence="3" type="ORF">PQR79_02925</name>
</gene>
<dbReference type="InterPro" id="IPR004045">
    <property type="entry name" value="Glutathione_S-Trfase_N"/>
</dbReference>
<accession>A0ABT5THJ4</accession>
<dbReference type="Gene3D" id="3.40.30.10">
    <property type="entry name" value="Glutaredoxin"/>
    <property type="match status" value="1"/>
</dbReference>
<dbReference type="SFLD" id="SFLDS00019">
    <property type="entry name" value="Glutathione_Transferase_(cytos"/>
    <property type="match status" value="1"/>
</dbReference>
<dbReference type="CDD" id="cd03196">
    <property type="entry name" value="GST_C_5"/>
    <property type="match status" value="1"/>
</dbReference>
<dbReference type="RefSeq" id="WP_238104314.1">
    <property type="nucleotide sequence ID" value="NZ_JAQQPZ010000002.1"/>
</dbReference>
<dbReference type="InterPro" id="IPR040079">
    <property type="entry name" value="Glutathione_S-Trfase"/>
</dbReference>
<dbReference type="InterPro" id="IPR050983">
    <property type="entry name" value="GST_Omega/HSP26"/>
</dbReference>
<proteinExistence type="predicted"/>
<reference evidence="3 4" key="1">
    <citation type="submission" date="2023-02" db="EMBL/GenBank/DDBJ databases">
        <title>Genome sequence of Shewanella metallivivens ER-Te-42B-Light, sp. nov., enriched from sulfide tube worms (Riftia pachyptila) isolated from Explorer Ridge in the Pacific Ocean.</title>
        <authorList>
            <person name="Maltman C."/>
            <person name="Kuzyk S.B."/>
            <person name="Kyndt J.A."/>
            <person name="Yurkov V."/>
        </authorList>
    </citation>
    <scope>NUCLEOTIDE SEQUENCE [LARGE SCALE GENOMIC DNA]</scope>
    <source>
        <strain evidence="3 4">ER-Te-42B-Light</strain>
    </source>
</reference>
<dbReference type="Pfam" id="PF13417">
    <property type="entry name" value="GST_N_3"/>
    <property type="match status" value="1"/>
</dbReference>
<dbReference type="InterPro" id="IPR010987">
    <property type="entry name" value="Glutathione-S-Trfase_C-like"/>
</dbReference>
<evidence type="ECO:0000313" key="4">
    <source>
        <dbReference type="Proteomes" id="UP001213691"/>
    </source>
</evidence>
<dbReference type="InterPro" id="IPR036282">
    <property type="entry name" value="Glutathione-S-Trfase_C_sf"/>
</dbReference>
<feature type="domain" description="GST N-terminal" evidence="1">
    <location>
        <begin position="2"/>
        <end position="81"/>
    </location>
</feature>
<dbReference type="PANTHER" id="PTHR43968">
    <property type="match status" value="1"/>
</dbReference>
<comment type="caution">
    <text evidence="3">The sequence shown here is derived from an EMBL/GenBank/DDBJ whole genome shotgun (WGS) entry which is preliminary data.</text>
</comment>
<protein>
    <submittedName>
        <fullName evidence="3">Glutathione S-transferase</fullName>
    </submittedName>
</protein>
<dbReference type="Proteomes" id="UP001213691">
    <property type="component" value="Unassembled WGS sequence"/>
</dbReference>
<name>A0ABT5THJ4_9GAMM</name>
<dbReference type="InterPro" id="IPR036249">
    <property type="entry name" value="Thioredoxin-like_sf"/>
</dbReference>
<feature type="domain" description="GST C-terminal" evidence="2">
    <location>
        <begin position="95"/>
        <end position="222"/>
    </location>
</feature>
<evidence type="ECO:0000259" key="2">
    <source>
        <dbReference type="PROSITE" id="PS50405"/>
    </source>
</evidence>
<dbReference type="SFLD" id="SFLDG00358">
    <property type="entry name" value="Main_(cytGST)"/>
    <property type="match status" value="1"/>
</dbReference>
<dbReference type="Pfam" id="PF13410">
    <property type="entry name" value="GST_C_2"/>
    <property type="match status" value="1"/>
</dbReference>
<sequence>MNSAILYTFRRCPYAMRARIGLHLSQLNPSVREIELKNKPQEMLNVSAKGTVPVLITSEQQVIAESIEIMQFSLAQYPDLSSPWLTPDAYQTLLDWLSKPQTMIWINANDNDFKPWLDKYKYADRFPEQSQNWYRQQAEIFLQLLESKLAQQAFLCADSPTMADFAIFPFIRQFANVEPVWFNALPYPNVYRWLTLLVNSSLFQAVMHKYSLWLPERSMMQLKQSQQQNVKIIPLCKNEKIMNI</sequence>
<dbReference type="PROSITE" id="PS50405">
    <property type="entry name" value="GST_CTER"/>
    <property type="match status" value="1"/>
</dbReference>
<keyword evidence="4" id="KW-1185">Reference proteome</keyword>